<name>A0A0A9F316_ARUDO</name>
<sequence>MVQAFSASYCSSSTWPSHFGSTE</sequence>
<protein>
    <submittedName>
        <fullName evidence="2">Uncharacterized protein</fullName>
    </submittedName>
</protein>
<reference evidence="2" key="1">
    <citation type="submission" date="2014-09" db="EMBL/GenBank/DDBJ databases">
        <authorList>
            <person name="Magalhaes I.L.F."/>
            <person name="Oliveira U."/>
            <person name="Santos F.R."/>
            <person name="Vidigal T.H.D.A."/>
            <person name="Brescovit A.D."/>
            <person name="Santos A.J."/>
        </authorList>
    </citation>
    <scope>NUCLEOTIDE SEQUENCE</scope>
    <source>
        <tissue evidence="2">Shoot tissue taken approximately 20 cm above the soil surface</tissue>
    </source>
</reference>
<reference evidence="2" key="2">
    <citation type="journal article" date="2015" name="Data Brief">
        <title>Shoot transcriptome of the giant reed, Arundo donax.</title>
        <authorList>
            <person name="Barrero R.A."/>
            <person name="Guerrero F.D."/>
            <person name="Moolhuijzen P."/>
            <person name="Goolsby J.A."/>
            <person name="Tidwell J."/>
            <person name="Bellgard S.E."/>
            <person name="Bellgard M.I."/>
        </authorList>
    </citation>
    <scope>NUCLEOTIDE SEQUENCE</scope>
    <source>
        <tissue evidence="2">Shoot tissue taken approximately 20 cm above the soil surface</tissue>
    </source>
</reference>
<evidence type="ECO:0000256" key="1">
    <source>
        <dbReference type="SAM" id="MobiDB-lite"/>
    </source>
</evidence>
<accession>A0A0A9F316</accession>
<organism evidence="2">
    <name type="scientific">Arundo donax</name>
    <name type="common">Giant reed</name>
    <name type="synonym">Donax arundinaceus</name>
    <dbReference type="NCBI Taxonomy" id="35708"/>
    <lineage>
        <taxon>Eukaryota</taxon>
        <taxon>Viridiplantae</taxon>
        <taxon>Streptophyta</taxon>
        <taxon>Embryophyta</taxon>
        <taxon>Tracheophyta</taxon>
        <taxon>Spermatophyta</taxon>
        <taxon>Magnoliopsida</taxon>
        <taxon>Liliopsida</taxon>
        <taxon>Poales</taxon>
        <taxon>Poaceae</taxon>
        <taxon>PACMAD clade</taxon>
        <taxon>Arundinoideae</taxon>
        <taxon>Arundineae</taxon>
        <taxon>Arundo</taxon>
    </lineage>
</organism>
<dbReference type="EMBL" id="GBRH01190461">
    <property type="protein sequence ID" value="JAE07435.1"/>
    <property type="molecule type" value="Transcribed_RNA"/>
</dbReference>
<proteinExistence type="predicted"/>
<evidence type="ECO:0000313" key="2">
    <source>
        <dbReference type="EMBL" id="JAE07435.1"/>
    </source>
</evidence>
<feature type="region of interest" description="Disordered" evidence="1">
    <location>
        <begin position="1"/>
        <end position="23"/>
    </location>
</feature>
<dbReference type="AlphaFoldDB" id="A0A0A9F316"/>